<organism evidence="4 5">
    <name type="scientific">Bacteroides zoogleoformans</name>
    <dbReference type="NCBI Taxonomy" id="28119"/>
    <lineage>
        <taxon>Bacteria</taxon>
        <taxon>Pseudomonadati</taxon>
        <taxon>Bacteroidota</taxon>
        <taxon>Bacteroidia</taxon>
        <taxon>Bacteroidales</taxon>
        <taxon>Bacteroidaceae</taxon>
        <taxon>Bacteroides</taxon>
    </lineage>
</organism>
<accession>A0ABN5IJZ6</accession>
<evidence type="ECO:0000259" key="2">
    <source>
        <dbReference type="Pfam" id="PF04773"/>
    </source>
</evidence>
<proteinExistence type="predicted"/>
<keyword evidence="1" id="KW-0812">Transmembrane</keyword>
<dbReference type="Pfam" id="PF16344">
    <property type="entry name" value="FecR_C"/>
    <property type="match status" value="1"/>
</dbReference>
<protein>
    <submittedName>
        <fullName evidence="4">Iron dicitrate transport regulator FecR</fullName>
    </submittedName>
</protein>
<keyword evidence="1" id="KW-1133">Transmembrane helix</keyword>
<dbReference type="InterPro" id="IPR006860">
    <property type="entry name" value="FecR"/>
</dbReference>
<dbReference type="EMBL" id="CP027231">
    <property type="protein sequence ID" value="AVM53155.1"/>
    <property type="molecule type" value="Genomic_DNA"/>
</dbReference>
<dbReference type="RefSeq" id="WP_106041542.1">
    <property type="nucleotide sequence ID" value="NZ_CP027231.1"/>
</dbReference>
<keyword evidence="5" id="KW-1185">Reference proteome</keyword>
<reference evidence="4 5" key="1">
    <citation type="submission" date="2018-02" db="EMBL/GenBank/DDBJ databases">
        <authorList>
            <person name="Holder M.E."/>
            <person name="Ajami N.J."/>
            <person name="Petrosino J.F."/>
        </authorList>
    </citation>
    <scope>NUCLEOTIDE SEQUENCE [LARGE SCALE GENOMIC DNA]</scope>
    <source>
        <strain evidence="4 5">ATCC 33285</strain>
    </source>
</reference>
<dbReference type="PANTHER" id="PTHR30273">
    <property type="entry name" value="PERIPLASMIC SIGNAL SENSOR AND SIGMA FACTOR ACTIVATOR FECR-RELATED"/>
    <property type="match status" value="1"/>
</dbReference>
<feature type="domain" description="Protein FecR C-terminal" evidence="3">
    <location>
        <begin position="241"/>
        <end position="308"/>
    </location>
</feature>
<evidence type="ECO:0000256" key="1">
    <source>
        <dbReference type="SAM" id="Phobius"/>
    </source>
</evidence>
<dbReference type="PIRSF" id="PIRSF018266">
    <property type="entry name" value="FecR"/>
    <property type="match status" value="1"/>
</dbReference>
<evidence type="ECO:0000313" key="5">
    <source>
        <dbReference type="Proteomes" id="UP000238304"/>
    </source>
</evidence>
<dbReference type="Proteomes" id="UP000238304">
    <property type="component" value="Chromosome"/>
</dbReference>
<sequence length="312" mass="35976">MYKNIDQEILFRFFNCSATNEEEKKIRQWLEKSEENRCRLMEERKLFDAVLLNGDVSPADSRPRRIVLRKIALRIVGVAAAVVITFFLTTLYVEQSIQGARQNQIVVPQGQRVNLTLSDGTTVWLNAKTEMKYPQSFKGADKRVVQVNGEAYFEVTKNAGKPFVVETSKGRVEVLGTKFYVSAYDHADKFEIALMEGSVRVLTAHGNLVLSPNQRAILSNNLLFCKSIEDIDVFRWRDGLFCFKDLPLEKVLKLFETYYDVSFVVENKKIPDTRLNGKFRLIDGVDYALRVLQKEIKFSFSRDRESNVIYLK</sequence>
<evidence type="ECO:0000313" key="4">
    <source>
        <dbReference type="EMBL" id="AVM53155.1"/>
    </source>
</evidence>
<feature type="domain" description="FecR protein" evidence="2">
    <location>
        <begin position="104"/>
        <end position="200"/>
    </location>
</feature>
<evidence type="ECO:0000259" key="3">
    <source>
        <dbReference type="Pfam" id="PF16344"/>
    </source>
</evidence>
<dbReference type="InterPro" id="IPR032508">
    <property type="entry name" value="FecR_C"/>
</dbReference>
<dbReference type="Gene3D" id="2.60.120.1440">
    <property type="match status" value="1"/>
</dbReference>
<keyword evidence="1" id="KW-0472">Membrane</keyword>
<feature type="transmembrane region" description="Helical" evidence="1">
    <location>
        <begin position="71"/>
        <end position="93"/>
    </location>
</feature>
<dbReference type="PANTHER" id="PTHR30273:SF2">
    <property type="entry name" value="PROTEIN FECR"/>
    <property type="match status" value="1"/>
</dbReference>
<dbReference type="Gene3D" id="3.55.50.30">
    <property type="match status" value="1"/>
</dbReference>
<gene>
    <name evidence="4" type="ORF">C4H11_09615</name>
</gene>
<dbReference type="InterPro" id="IPR012373">
    <property type="entry name" value="Ferrdict_sens_TM"/>
</dbReference>
<dbReference type="Pfam" id="PF04773">
    <property type="entry name" value="FecR"/>
    <property type="match status" value="1"/>
</dbReference>
<name>A0ABN5IJZ6_9BACE</name>